<name>A0ABW5X4C6_9FLAO</name>
<protein>
    <submittedName>
        <fullName evidence="3">DMT family transporter</fullName>
    </submittedName>
</protein>
<feature type="transmembrane region" description="Helical" evidence="1">
    <location>
        <begin position="149"/>
        <end position="169"/>
    </location>
</feature>
<feature type="transmembrane region" description="Helical" evidence="1">
    <location>
        <begin position="33"/>
        <end position="54"/>
    </location>
</feature>
<feature type="domain" description="EamA" evidence="2">
    <location>
        <begin position="151"/>
        <end position="280"/>
    </location>
</feature>
<comment type="caution">
    <text evidence="3">The sequence shown here is derived from an EMBL/GenBank/DDBJ whole genome shotgun (WGS) entry which is preliminary data.</text>
</comment>
<keyword evidence="1" id="KW-0812">Transmembrane</keyword>
<feature type="transmembrane region" description="Helical" evidence="1">
    <location>
        <begin position="7"/>
        <end position="27"/>
    </location>
</feature>
<evidence type="ECO:0000259" key="2">
    <source>
        <dbReference type="Pfam" id="PF00892"/>
    </source>
</evidence>
<dbReference type="Pfam" id="PF00892">
    <property type="entry name" value="EamA"/>
    <property type="match status" value="2"/>
</dbReference>
<feature type="transmembrane region" description="Helical" evidence="1">
    <location>
        <begin position="70"/>
        <end position="88"/>
    </location>
</feature>
<gene>
    <name evidence="3" type="ORF">ACFSYS_02880</name>
</gene>
<feature type="transmembrane region" description="Helical" evidence="1">
    <location>
        <begin position="212"/>
        <end position="229"/>
    </location>
</feature>
<feature type="domain" description="EamA" evidence="2">
    <location>
        <begin position="12"/>
        <end position="140"/>
    </location>
</feature>
<sequence>MSQNKQYFLNILQLNIAVLFISTSGVLGRYIALYPIVTIFYRTLLAVVIFYAYCKWKKIDLKLKTPRDKFLTILGGVLMGIHWVTYFFSLQYSTVAIAILSIFTYPVITAFLEPVFLKSNFNKIHLLLGVLVITGVYFLSPEIDFKNKYFIAVIFGIISAIFYSLRNILMKKQLGKYSSSSLMFYQILVICICLSPMIFFSNFSEVAMQWKPLLILAVLTTCIGHTMFVRSFKNFSITTASIMSSVQPIYGIILAVIFLNEIPSPKVMIGGALILSAVLIESFVGLKKT</sequence>
<dbReference type="PANTHER" id="PTHR22911">
    <property type="entry name" value="ACYL-MALONYL CONDENSING ENZYME-RELATED"/>
    <property type="match status" value="1"/>
</dbReference>
<dbReference type="InterPro" id="IPR000620">
    <property type="entry name" value="EamA_dom"/>
</dbReference>
<dbReference type="EMBL" id="JBHUOJ010000007">
    <property type="protein sequence ID" value="MFD2832213.1"/>
    <property type="molecule type" value="Genomic_DNA"/>
</dbReference>
<evidence type="ECO:0000256" key="1">
    <source>
        <dbReference type="SAM" id="Phobius"/>
    </source>
</evidence>
<feature type="transmembrane region" description="Helical" evidence="1">
    <location>
        <begin position="241"/>
        <end position="260"/>
    </location>
</feature>
<evidence type="ECO:0000313" key="3">
    <source>
        <dbReference type="EMBL" id="MFD2832213.1"/>
    </source>
</evidence>
<keyword evidence="1" id="KW-0472">Membrane</keyword>
<organism evidence="3 4">
    <name type="scientific">Christiangramia antarctica</name>
    <dbReference type="NCBI Taxonomy" id="2058158"/>
    <lineage>
        <taxon>Bacteria</taxon>
        <taxon>Pseudomonadati</taxon>
        <taxon>Bacteroidota</taxon>
        <taxon>Flavobacteriia</taxon>
        <taxon>Flavobacteriales</taxon>
        <taxon>Flavobacteriaceae</taxon>
        <taxon>Christiangramia</taxon>
    </lineage>
</organism>
<proteinExistence type="predicted"/>
<reference evidence="4" key="1">
    <citation type="journal article" date="2019" name="Int. J. Syst. Evol. Microbiol.">
        <title>The Global Catalogue of Microorganisms (GCM) 10K type strain sequencing project: providing services to taxonomists for standard genome sequencing and annotation.</title>
        <authorList>
            <consortium name="The Broad Institute Genomics Platform"/>
            <consortium name="The Broad Institute Genome Sequencing Center for Infectious Disease"/>
            <person name="Wu L."/>
            <person name="Ma J."/>
        </authorList>
    </citation>
    <scope>NUCLEOTIDE SEQUENCE [LARGE SCALE GENOMIC DNA]</scope>
    <source>
        <strain evidence="4">KCTC 52925</strain>
    </source>
</reference>
<dbReference type="PANTHER" id="PTHR22911:SF79">
    <property type="entry name" value="MOBA-LIKE NTP TRANSFERASE DOMAIN-CONTAINING PROTEIN"/>
    <property type="match status" value="1"/>
</dbReference>
<feature type="transmembrane region" description="Helical" evidence="1">
    <location>
        <begin position="266"/>
        <end position="286"/>
    </location>
</feature>
<dbReference type="RefSeq" id="WP_251740267.1">
    <property type="nucleotide sequence ID" value="NZ_JBHUOJ010000007.1"/>
</dbReference>
<dbReference type="SUPFAM" id="SSF103481">
    <property type="entry name" value="Multidrug resistance efflux transporter EmrE"/>
    <property type="match status" value="2"/>
</dbReference>
<feature type="transmembrane region" description="Helical" evidence="1">
    <location>
        <begin position="181"/>
        <end position="200"/>
    </location>
</feature>
<feature type="transmembrane region" description="Helical" evidence="1">
    <location>
        <begin position="94"/>
        <end position="112"/>
    </location>
</feature>
<keyword evidence="1" id="KW-1133">Transmembrane helix</keyword>
<keyword evidence="4" id="KW-1185">Reference proteome</keyword>
<dbReference type="InterPro" id="IPR037185">
    <property type="entry name" value="EmrE-like"/>
</dbReference>
<accession>A0ABW5X4C6</accession>
<dbReference type="Proteomes" id="UP001597438">
    <property type="component" value="Unassembled WGS sequence"/>
</dbReference>
<evidence type="ECO:0000313" key="4">
    <source>
        <dbReference type="Proteomes" id="UP001597438"/>
    </source>
</evidence>
<feature type="transmembrane region" description="Helical" evidence="1">
    <location>
        <begin position="124"/>
        <end position="143"/>
    </location>
</feature>